<dbReference type="InterPro" id="IPR007696">
    <property type="entry name" value="DNA_mismatch_repair_MutS_core"/>
</dbReference>
<keyword evidence="3" id="KW-0238">DNA-binding</keyword>
<dbReference type="PIRSF" id="PIRSF005814">
    <property type="entry name" value="MutS_YshD"/>
    <property type="match status" value="1"/>
</dbReference>
<dbReference type="Gene3D" id="3.40.50.300">
    <property type="entry name" value="P-loop containing nucleotide triphosphate hydrolases"/>
    <property type="match status" value="1"/>
</dbReference>
<dbReference type="InterPro" id="IPR005747">
    <property type="entry name" value="MutS2"/>
</dbReference>
<dbReference type="GO" id="GO:0006298">
    <property type="term" value="P:mismatch repair"/>
    <property type="evidence" value="ECO:0007669"/>
    <property type="project" value="InterPro"/>
</dbReference>
<dbReference type="GO" id="GO:0045910">
    <property type="term" value="P:negative regulation of DNA recombination"/>
    <property type="evidence" value="ECO:0007669"/>
    <property type="project" value="InterPro"/>
</dbReference>
<sequence length="664" mass="73275">MNHSALSKLEYDKIKAMLMEEAASHAGRALIEESVPSASFGRVTALLRETEEAAELIRLGASIPLSAMEGMEAFMELLGTGYLYQESELAQLSVWLTSVAQMKRYMQSKQHAAPTISGYAATLDECKVLRQELERCIRYGAITDQASPELAKIRRKLGLVEEQLKRRLDQAMNKYSRYVMDPISSRRSGRYVIPVRREFRKQVPGTVWDQSSSGQTLFIEPEELAHVQGEWDFLKQDEARAETAVLAALSGLAEESADSLRLNREVLAAYDYIFARGRLGVLMNGTAPDVADEPVLSFLGAKHPLLGPSAVPITVEIGFDYRQLMITGPNTGGKTAALKTIGLLTLMVQSGLLIPVEEGSRAGIFTQVLADVGDGQSLEHSLSTFSAHLTNVAEMLRHADERSLLLMDELAAGTDPGEGIALSLAILEELLERRSVVAATTHFNEIKEFARRTPGCRNARMAFDPETLQPLYRLEVGEAGSSFAFAIARKFGIPEKLVARAEQHAAAGIRQAGERMGAGSCSRVLGHEVGRTAEPPALKRKYAGKPARESGTGNEDGEGLYQDSAKTSSARPLEQGDCVYIHPLKQTGIVYKPADSKGEVVVQFRDRKLTFNHKRLSLRIAREHLYPADYDMDIVFESVENRKKRKQMSRRHDPDMEIITPAED</sequence>
<keyword evidence="2" id="KW-0067">ATP-binding</keyword>
<dbReference type="OrthoDB" id="9808166at2"/>
<dbReference type="PANTHER" id="PTHR48466:SF2">
    <property type="entry name" value="OS10G0509000 PROTEIN"/>
    <property type="match status" value="1"/>
</dbReference>
<proteinExistence type="predicted"/>
<dbReference type="RefSeq" id="WP_111149345.1">
    <property type="nucleotide sequence ID" value="NZ_QKRB01000057.1"/>
</dbReference>
<dbReference type="GO" id="GO:0004519">
    <property type="term" value="F:endonuclease activity"/>
    <property type="evidence" value="ECO:0007669"/>
    <property type="project" value="InterPro"/>
</dbReference>
<dbReference type="GO" id="GO:0005524">
    <property type="term" value="F:ATP binding"/>
    <property type="evidence" value="ECO:0007669"/>
    <property type="project" value="UniProtKB-KW"/>
</dbReference>
<dbReference type="AlphaFoldDB" id="A0A2W1LF56"/>
<evidence type="ECO:0000256" key="2">
    <source>
        <dbReference type="ARBA" id="ARBA00022840"/>
    </source>
</evidence>
<organism evidence="6 7">
    <name type="scientific">Paenibacillus sambharensis</name>
    <dbReference type="NCBI Taxonomy" id="1803190"/>
    <lineage>
        <taxon>Bacteria</taxon>
        <taxon>Bacillati</taxon>
        <taxon>Bacillota</taxon>
        <taxon>Bacilli</taxon>
        <taxon>Bacillales</taxon>
        <taxon>Paenibacillaceae</taxon>
        <taxon>Paenibacillus</taxon>
    </lineage>
</organism>
<evidence type="ECO:0000259" key="5">
    <source>
        <dbReference type="PROSITE" id="PS00486"/>
    </source>
</evidence>
<dbReference type="SMART" id="SM00533">
    <property type="entry name" value="MUTSd"/>
    <property type="match status" value="1"/>
</dbReference>
<evidence type="ECO:0000256" key="4">
    <source>
        <dbReference type="SAM" id="MobiDB-lite"/>
    </source>
</evidence>
<dbReference type="InterPro" id="IPR027417">
    <property type="entry name" value="P-loop_NTPase"/>
</dbReference>
<keyword evidence="1" id="KW-0547">Nucleotide-binding</keyword>
<dbReference type="GO" id="GO:0016887">
    <property type="term" value="F:ATP hydrolysis activity"/>
    <property type="evidence" value="ECO:0007669"/>
    <property type="project" value="InterPro"/>
</dbReference>
<dbReference type="SUPFAM" id="SSF48334">
    <property type="entry name" value="DNA repair protein MutS, domain III"/>
    <property type="match status" value="1"/>
</dbReference>
<comment type="caution">
    <text evidence="6">The sequence shown here is derived from an EMBL/GenBank/DDBJ whole genome shotgun (WGS) entry which is preliminary data.</text>
</comment>
<accession>A0A2W1LF56</accession>
<dbReference type="GO" id="GO:0030983">
    <property type="term" value="F:mismatched DNA binding"/>
    <property type="evidence" value="ECO:0007669"/>
    <property type="project" value="InterPro"/>
</dbReference>
<feature type="domain" description="DNA mismatch repair proteins mutS family" evidence="5">
    <location>
        <begin position="403"/>
        <end position="419"/>
    </location>
</feature>
<dbReference type="InterPro" id="IPR045076">
    <property type="entry name" value="MutS"/>
</dbReference>
<dbReference type="GO" id="GO:0140664">
    <property type="term" value="F:ATP-dependent DNA damage sensor activity"/>
    <property type="evidence" value="ECO:0007669"/>
    <property type="project" value="InterPro"/>
</dbReference>
<dbReference type="InterPro" id="IPR036187">
    <property type="entry name" value="DNA_mismatch_repair_MutS_sf"/>
</dbReference>
<keyword evidence="7" id="KW-1185">Reference proteome</keyword>
<dbReference type="SUPFAM" id="SSF52540">
    <property type="entry name" value="P-loop containing nucleoside triphosphate hydrolases"/>
    <property type="match status" value="1"/>
</dbReference>
<feature type="region of interest" description="Disordered" evidence="4">
    <location>
        <begin position="535"/>
        <end position="569"/>
    </location>
</feature>
<gene>
    <name evidence="6" type="ORF">DNH61_23980</name>
</gene>
<name>A0A2W1LF56_9BACL</name>
<feature type="region of interest" description="Disordered" evidence="4">
    <location>
        <begin position="643"/>
        <end position="664"/>
    </location>
</feature>
<dbReference type="EMBL" id="QKRB01000057">
    <property type="protein sequence ID" value="PZD93675.1"/>
    <property type="molecule type" value="Genomic_DNA"/>
</dbReference>
<dbReference type="InterPro" id="IPR000432">
    <property type="entry name" value="DNA_mismatch_repair_MutS_C"/>
</dbReference>
<evidence type="ECO:0000256" key="3">
    <source>
        <dbReference type="ARBA" id="ARBA00023125"/>
    </source>
</evidence>
<evidence type="ECO:0000313" key="6">
    <source>
        <dbReference type="EMBL" id="PZD93675.1"/>
    </source>
</evidence>
<dbReference type="SMART" id="SM00534">
    <property type="entry name" value="MUTSac"/>
    <property type="match status" value="1"/>
</dbReference>
<dbReference type="PROSITE" id="PS00486">
    <property type="entry name" value="DNA_MISMATCH_REPAIR_2"/>
    <property type="match status" value="1"/>
</dbReference>
<evidence type="ECO:0000313" key="7">
    <source>
        <dbReference type="Proteomes" id="UP000249522"/>
    </source>
</evidence>
<protein>
    <submittedName>
        <fullName evidence="6">DNA mismatch repair protein MutS</fullName>
    </submittedName>
</protein>
<evidence type="ECO:0000256" key="1">
    <source>
        <dbReference type="ARBA" id="ARBA00022741"/>
    </source>
</evidence>
<reference evidence="6 7" key="1">
    <citation type="submission" date="2018-06" db="EMBL/GenBank/DDBJ databases">
        <title>Paenibacillus imtechensis sp. nov.</title>
        <authorList>
            <person name="Pinnaka A.K."/>
            <person name="Singh H."/>
            <person name="Kaur M."/>
        </authorList>
    </citation>
    <scope>NUCLEOTIDE SEQUENCE [LARGE SCALE GENOMIC DNA]</scope>
    <source>
        <strain evidence="6 7">SMB1</strain>
    </source>
</reference>
<dbReference type="PANTHER" id="PTHR48466">
    <property type="entry name" value="OS10G0509000 PROTEIN-RELATED"/>
    <property type="match status" value="1"/>
</dbReference>
<dbReference type="Pfam" id="PF00488">
    <property type="entry name" value="MutS_V"/>
    <property type="match status" value="1"/>
</dbReference>
<dbReference type="NCBIfam" id="TIGR01069">
    <property type="entry name" value="mutS2"/>
    <property type="match status" value="1"/>
</dbReference>
<dbReference type="Proteomes" id="UP000249522">
    <property type="component" value="Unassembled WGS sequence"/>
</dbReference>